<feature type="compositionally biased region" description="Low complexity" evidence="8">
    <location>
        <begin position="32"/>
        <end position="41"/>
    </location>
</feature>
<feature type="transmembrane region" description="Helical" evidence="9">
    <location>
        <begin position="355"/>
        <end position="373"/>
    </location>
</feature>
<dbReference type="InterPro" id="IPR014743">
    <property type="entry name" value="Cl-channel_core"/>
</dbReference>
<evidence type="ECO:0008006" key="12">
    <source>
        <dbReference type="Google" id="ProtNLM"/>
    </source>
</evidence>
<evidence type="ECO:0000256" key="1">
    <source>
        <dbReference type="ARBA" id="ARBA00004141"/>
    </source>
</evidence>
<evidence type="ECO:0000256" key="3">
    <source>
        <dbReference type="ARBA" id="ARBA00022692"/>
    </source>
</evidence>
<dbReference type="GO" id="GO:0005886">
    <property type="term" value="C:plasma membrane"/>
    <property type="evidence" value="ECO:0007669"/>
    <property type="project" value="TreeGrafter"/>
</dbReference>
<comment type="subcellular location">
    <subcellularLocation>
        <location evidence="1">Membrane</location>
        <topology evidence="1">Multi-pass membrane protein</topology>
    </subcellularLocation>
</comment>
<sequence>MSQSASRRPSGSFDAGADEVYQAAQIGRGAPRNRSSPSSRSTIRELNTQDLHNVSETSSLLANRHSPEARYDVSPSVYTRTPRAALTRQSSFAVGGGNKMRRIPSQVGTFTARVSNAFKRSLSRPGSTKAYGDLDDSLILDSTQDRLWYDQFTTIDWVHDNIIDSERQKSLHNLPGIRGRLIAASHGAEGWILAALIGCMTAAMAYLVDVSESWLFDVKFGSCTTSWHLNKSSCCGGRKSCDEWTSWGQKFSASGRNVTSIDFFTYMFFMILFSTISCVIAMTVRLRVPHNLASMKMDDDLALSDTQLRKSGDVQATEVQRPHAVTYPATGSGVAEVRVILSGFVLHGYLGWRTLLVKAVSLVLSVASGLAIGKEGPFVHISTAIGNVLSRMSPKYQANDGKRREMLSAGAAAGVAVAFGAPISGVLFSLEEVSYYFPSKTLFRTFFGSIVAAVMLKLLNPYGTSKIVLFQVHYTKDWHAFEVVFFIVLGILGGAIGAGFIKGSRWWARRFRGLRLIKKYPLLEVFLIALVTGLTTFWNRYTSKPVTELMFELSSDCMSFNGSTVGLCPDVNEILPELGLLLIAFLLKAILTTVTFGIKVPAGIYIPSMILGGLLGRTVGHLVQYLVMTFTSPSSTMMGTCAATGNPEDCVVPGVYALLAAAATMCGVTRLTVTIAVIMFELTGSIDHVLPFSIAVLAAKWTADAIEPLSIYDLLTETNGYPFLDAKTRPLGLNGELGDITSSLTRKRFIDITHGPTLRASVLRGKLDFLYDKNENDGGMPIVRDGVLVGLIPLPDMEFALDRLAQRKRPHFSDQNQDDHQDEGDEDPLVLLAVREAWPRGRGELAEELIGDESDFTPFIDPSPIALDIHSSMELVYECFQKLGLRYICVSREGLHAGLVHKKAFVRYAREHKE</sequence>
<dbReference type="PANTHER" id="PTHR45711:SF3">
    <property type="entry name" value="CLC CHANNEL"/>
    <property type="match status" value="1"/>
</dbReference>
<dbReference type="PRINTS" id="PR00762">
    <property type="entry name" value="CLCHANNEL"/>
</dbReference>
<dbReference type="InterPro" id="IPR046342">
    <property type="entry name" value="CBS_dom_sf"/>
</dbReference>
<dbReference type="AlphaFoldDB" id="A0A5N6KWT6"/>
<feature type="transmembrane region" description="Helical" evidence="9">
    <location>
        <begin position="578"/>
        <end position="598"/>
    </location>
</feature>
<keyword evidence="11" id="KW-1185">Reference proteome</keyword>
<name>A0A5N6KWT6_9ROSI</name>
<dbReference type="SUPFAM" id="SSF54631">
    <property type="entry name" value="CBS-domain pair"/>
    <property type="match status" value="1"/>
</dbReference>
<feature type="transmembrane region" description="Helical" evidence="9">
    <location>
        <begin position="406"/>
        <end position="430"/>
    </location>
</feature>
<gene>
    <name evidence="10" type="ORF">FH972_023773</name>
</gene>
<dbReference type="OrthoDB" id="428525at2759"/>
<evidence type="ECO:0000256" key="6">
    <source>
        <dbReference type="ARBA" id="ARBA00023136"/>
    </source>
</evidence>
<comment type="caution">
    <text evidence="10">The sequence shown here is derived from an EMBL/GenBank/DDBJ whole genome shotgun (WGS) entry which is preliminary data.</text>
</comment>
<dbReference type="PANTHER" id="PTHR45711">
    <property type="entry name" value="CHLORIDE CHANNEL PROTEIN"/>
    <property type="match status" value="1"/>
</dbReference>
<dbReference type="GO" id="GO:0005769">
    <property type="term" value="C:early endosome"/>
    <property type="evidence" value="ECO:0007669"/>
    <property type="project" value="TreeGrafter"/>
</dbReference>
<feature type="region of interest" description="Disordered" evidence="8">
    <location>
        <begin position="1"/>
        <end position="76"/>
    </location>
</feature>
<dbReference type="GO" id="GO:0005247">
    <property type="term" value="F:voltage-gated chloride channel activity"/>
    <property type="evidence" value="ECO:0007669"/>
    <property type="project" value="TreeGrafter"/>
</dbReference>
<evidence type="ECO:0000256" key="7">
    <source>
        <dbReference type="ARBA" id="ARBA00023214"/>
    </source>
</evidence>
<dbReference type="SUPFAM" id="SSF81340">
    <property type="entry name" value="Clc chloride channel"/>
    <property type="match status" value="1"/>
</dbReference>
<feature type="transmembrane region" description="Helical" evidence="9">
    <location>
        <begin position="263"/>
        <end position="286"/>
    </location>
</feature>
<evidence type="ECO:0000256" key="5">
    <source>
        <dbReference type="ARBA" id="ARBA00023065"/>
    </source>
</evidence>
<accession>A0A5N6KWT6</accession>
<evidence type="ECO:0000256" key="9">
    <source>
        <dbReference type="SAM" id="Phobius"/>
    </source>
</evidence>
<keyword evidence="3 9" id="KW-0812">Transmembrane</keyword>
<evidence type="ECO:0000256" key="8">
    <source>
        <dbReference type="SAM" id="MobiDB-lite"/>
    </source>
</evidence>
<evidence type="ECO:0000256" key="2">
    <source>
        <dbReference type="ARBA" id="ARBA00022448"/>
    </source>
</evidence>
<dbReference type="InterPro" id="IPR001807">
    <property type="entry name" value="ClC"/>
</dbReference>
<feature type="compositionally biased region" description="Polar residues" evidence="8">
    <location>
        <begin position="44"/>
        <end position="61"/>
    </location>
</feature>
<keyword evidence="5" id="KW-0406">Ion transport</keyword>
<feature type="transmembrane region" description="Helical" evidence="9">
    <location>
        <begin position="479"/>
        <end position="501"/>
    </location>
</feature>
<dbReference type="Gene3D" id="1.10.3080.10">
    <property type="entry name" value="Clc chloride channel"/>
    <property type="match status" value="1"/>
</dbReference>
<evidence type="ECO:0000313" key="11">
    <source>
        <dbReference type="Proteomes" id="UP000327013"/>
    </source>
</evidence>
<protein>
    <recommendedName>
        <fullName evidence="12">Chloride channel protein</fullName>
    </recommendedName>
</protein>
<feature type="transmembrane region" description="Helical" evidence="9">
    <location>
        <begin position="522"/>
        <end position="541"/>
    </location>
</feature>
<reference evidence="10 11" key="1">
    <citation type="submission" date="2019-06" db="EMBL/GenBank/DDBJ databases">
        <title>A chromosomal-level reference genome of Carpinus fangiana (Coryloideae, Betulaceae).</title>
        <authorList>
            <person name="Yang X."/>
            <person name="Wang Z."/>
            <person name="Zhang L."/>
            <person name="Hao G."/>
            <person name="Liu J."/>
            <person name="Yang Y."/>
        </authorList>
    </citation>
    <scope>NUCLEOTIDE SEQUENCE [LARGE SCALE GENOMIC DNA]</scope>
    <source>
        <strain evidence="10">Cfa_2016G</strain>
        <tissue evidence="10">Leaf</tissue>
    </source>
</reference>
<dbReference type="GO" id="GO:0005794">
    <property type="term" value="C:Golgi apparatus"/>
    <property type="evidence" value="ECO:0007669"/>
    <property type="project" value="TreeGrafter"/>
</dbReference>
<dbReference type="CDD" id="cd03684">
    <property type="entry name" value="ClC_3_like"/>
    <property type="match status" value="1"/>
</dbReference>
<feature type="transmembrane region" description="Helical" evidence="9">
    <location>
        <begin position="605"/>
        <end position="627"/>
    </location>
</feature>
<feature type="transmembrane region" description="Helical" evidence="9">
    <location>
        <begin position="442"/>
        <end position="459"/>
    </location>
</feature>
<keyword evidence="6 9" id="KW-0472">Membrane</keyword>
<dbReference type="Pfam" id="PF00654">
    <property type="entry name" value="Voltage_CLC"/>
    <property type="match status" value="1"/>
</dbReference>
<keyword evidence="7" id="KW-0868">Chloride</keyword>
<proteinExistence type="predicted"/>
<evidence type="ECO:0000256" key="4">
    <source>
        <dbReference type="ARBA" id="ARBA00022989"/>
    </source>
</evidence>
<dbReference type="Proteomes" id="UP000327013">
    <property type="component" value="Unassembled WGS sequence"/>
</dbReference>
<evidence type="ECO:0000313" key="10">
    <source>
        <dbReference type="EMBL" id="KAB8349759.1"/>
    </source>
</evidence>
<keyword evidence="4 9" id="KW-1133">Transmembrane helix</keyword>
<keyword evidence="2" id="KW-0813">Transport</keyword>
<dbReference type="EMBL" id="VIBQ01000014">
    <property type="protein sequence ID" value="KAB8349759.1"/>
    <property type="molecule type" value="Genomic_DNA"/>
</dbReference>
<organism evidence="10 11">
    <name type="scientific">Carpinus fangiana</name>
    <dbReference type="NCBI Taxonomy" id="176857"/>
    <lineage>
        <taxon>Eukaryota</taxon>
        <taxon>Viridiplantae</taxon>
        <taxon>Streptophyta</taxon>
        <taxon>Embryophyta</taxon>
        <taxon>Tracheophyta</taxon>
        <taxon>Spermatophyta</taxon>
        <taxon>Magnoliopsida</taxon>
        <taxon>eudicotyledons</taxon>
        <taxon>Gunneridae</taxon>
        <taxon>Pentapetalae</taxon>
        <taxon>rosids</taxon>
        <taxon>fabids</taxon>
        <taxon>Fagales</taxon>
        <taxon>Betulaceae</taxon>
        <taxon>Carpinus</taxon>
    </lineage>
</organism>
<dbReference type="FunFam" id="1.10.3080.10:FF:000013">
    <property type="entry name" value="Voltage-gated chloride channel (ClcA)"/>
    <property type="match status" value="1"/>
</dbReference>
<feature type="transmembrane region" description="Helical" evidence="9">
    <location>
        <begin position="190"/>
        <end position="208"/>
    </location>
</feature>